<dbReference type="PANTHER" id="PTHR23159:SF31">
    <property type="entry name" value="CENTROSOME-ASSOCIATED PROTEIN CEP250 ISOFORM X1"/>
    <property type="match status" value="1"/>
</dbReference>
<feature type="coiled-coil region" evidence="1">
    <location>
        <begin position="879"/>
        <end position="906"/>
    </location>
</feature>
<feature type="coiled-coil region" evidence="1">
    <location>
        <begin position="415"/>
        <end position="471"/>
    </location>
</feature>
<keyword evidence="1" id="KW-0175">Coiled coil</keyword>
<proteinExistence type="predicted"/>
<protein>
    <submittedName>
        <fullName evidence="3">Uncharacterized protein</fullName>
    </submittedName>
</protein>
<evidence type="ECO:0000256" key="1">
    <source>
        <dbReference type="SAM" id="Coils"/>
    </source>
</evidence>
<accession>A0AAF5Q3Q9</accession>
<reference evidence="3" key="3">
    <citation type="submission" date="2024-02" db="UniProtKB">
        <authorList>
            <consortium name="WormBaseParasite"/>
        </authorList>
    </citation>
    <scope>IDENTIFICATION</scope>
    <source>
        <strain evidence="3">pt0022</strain>
    </source>
</reference>
<evidence type="ECO:0000313" key="3">
    <source>
        <dbReference type="WBParaSite" id="mrna-Wban_09719"/>
    </source>
</evidence>
<name>A0AAF5Q3Q9_WUCBA</name>
<feature type="coiled-coil region" evidence="1">
    <location>
        <begin position="254"/>
        <end position="357"/>
    </location>
</feature>
<feature type="coiled-coil region" evidence="1">
    <location>
        <begin position="1226"/>
        <end position="1253"/>
    </location>
</feature>
<dbReference type="WBParaSite" id="mrna-Wban_09719">
    <property type="protein sequence ID" value="mrna-Wban_09719"/>
    <property type="gene ID" value="Wban_09719"/>
</dbReference>
<reference evidence="2" key="1">
    <citation type="submission" date="2015-03" db="EMBL/GenBank/DDBJ databases">
        <title>Wuchereria bancrofti Genome Sequencing Papua New Guinea Strain.</title>
        <authorList>
            <person name="Small S.T."/>
            <person name="Serre D."/>
            <person name="Zimmerman P.A."/>
        </authorList>
    </citation>
    <scope>NUCLEOTIDE SEQUENCE [LARGE SCALE GENOMIC DNA]</scope>
    <source>
        <strain evidence="2">pt0022</strain>
    </source>
</reference>
<dbReference type="PANTHER" id="PTHR23159">
    <property type="entry name" value="CENTROSOMAL PROTEIN 2"/>
    <property type="match status" value="1"/>
</dbReference>
<dbReference type="Proteomes" id="UP000093561">
    <property type="component" value="Unassembled WGS sequence"/>
</dbReference>
<organism evidence="2 3">
    <name type="scientific">Wuchereria bancrofti</name>
    <dbReference type="NCBI Taxonomy" id="6293"/>
    <lineage>
        <taxon>Eukaryota</taxon>
        <taxon>Metazoa</taxon>
        <taxon>Ecdysozoa</taxon>
        <taxon>Nematoda</taxon>
        <taxon>Chromadorea</taxon>
        <taxon>Rhabditida</taxon>
        <taxon>Spirurina</taxon>
        <taxon>Spiruromorpha</taxon>
        <taxon>Filarioidea</taxon>
        <taxon>Onchocercidae</taxon>
        <taxon>Wuchereria</taxon>
    </lineage>
</organism>
<feature type="coiled-coil region" evidence="1">
    <location>
        <begin position="947"/>
        <end position="974"/>
    </location>
</feature>
<feature type="coiled-coil region" evidence="1">
    <location>
        <begin position="1009"/>
        <end position="1053"/>
    </location>
</feature>
<feature type="coiled-coil region" evidence="1">
    <location>
        <begin position="499"/>
        <end position="582"/>
    </location>
</feature>
<reference evidence="2" key="2">
    <citation type="journal article" date="2016" name="Mol. Ecol.">
        <title>Population genomics of the filarial nematode parasite Wuchereria bancrofti from mosquitoes.</title>
        <authorList>
            <person name="Small S.T."/>
            <person name="Reimer L.J."/>
            <person name="Tisch D.J."/>
            <person name="King C.L."/>
            <person name="Christensen B.M."/>
            <person name="Siba P.M."/>
            <person name="Kazura J.W."/>
            <person name="Serre D."/>
            <person name="Zimmerman P.A."/>
        </authorList>
    </citation>
    <scope>NUCLEOTIDE SEQUENCE</scope>
    <source>
        <strain evidence="2">pt0022</strain>
    </source>
</reference>
<evidence type="ECO:0000313" key="2">
    <source>
        <dbReference type="Proteomes" id="UP000093561"/>
    </source>
</evidence>
<sequence>MNLSTTISDDVTPSTEREEAVIVDPDVASTSTQLMPKKGILKRSSSQSNFPRKDTTVQQNVNGHFFELKQSSARITDRPTTKIPKLTLTWSEKNAVTIYGDTTSDEATTETDDIQVPIIAPISTVQHLSSSTRRNIRLNEYLTKIATKIPFNVHTKEENVKSERQTAILYDDENEDDEMMVKNDNDEDSRINADNQQHDHVTVIGNSHIAGKWWFGKSIKNIPHCAKWGCTHNYRDKEFTDNDGKYLTPTQQRFKEIHQLRKQLKLTLAQLEDKDLHLNELRDQLRDLESVVNSMNNIDRQHQLLLRHKEYNEDYEREKQKLIDKHEIRVRQLIQEAVDARAEMMKLQQIALKQQEEVKVKIEVKDAEVMTETADDILHSSELSRILCSFPPSPQVEHAVEHRAVQISQDLPLQLQAYENEAMAWRMKAAQLEMVLKDQIFKTQQGITPELEKCRNENEHLRMYIKNMEANITNHTMIDSGFELNLNPILTTNITDCYSQHCEERKKQLMDENQRLNEKIEKDKLRLNECDEDINMLHNTIHLMEEENRKNFLIIEQMSKEIEEKSAEIEAANITAIRLQSEIAMKTKAICYLEERHQIYRNTILDNHLVVKDESTDNWKRGFSDPRFIVNVSKRVQTDLTQETLRTNEVNFVSLTDKLQVLKKEFSSKESNMLERFQEIEKALLIKSSLVNSLANQLEEADREATRSTDLHQKERETFQERLYELGQIAKNVPILQFEIEKLQQERSLLEYQLRNAKEEYEAGLDVALAESLKKYHKQSNYWAEKLSAINANNELLRNENIALKRSIDELKLHTQIQRADLSKRLTSSINHVTHLKKQLNRSTRDVQVDVHPRVVSKYVACRPNARHKMTDIKKGDLFDEVEERLKICQNELITARQQVAMLQQKLYDSMQIQVNDYSMDNSNSSVNISSTDTTKLCASMRTTNGNEECNLMLKNLSEQIEKLKKQNYHLTMQLVGIETEEENLLHSQQQQKQHQQMSYHILENNNIHNELDQELGRYENERQRLEAHIPILEKAEVERDKLLKLLKNKKISEEKCNNDTFVQAILQNSFSLAHAQYNSATFIDDYRKIIANEKIHIKRWMSVPHLLNLSAIGASTTSSEIATLRERNCILTRNNIRLNEELISLKHFIESSSNNKKNSSNKSSLLAVNENLSTFDLAADLMQVQEGLENVIIQIDNSGIINKIENNNCLNKSTSLSLTKQNSLTSNLMDDVNELKNALKRSHEEYDAIVEQLNRVTLNFQEACRELNLYKHELSHNVFKYSNDKRLPRSRSFVEIGRATVDLNEYDRWKEKAGTMFRELNRIRKEYGACDDERRELRMQLVMLRGELGLAQCQLAEMLSRQRRKQRESISNSSIISINDLSSSMLNKRKKVKSRLLHGRSSDKFWDAMDSSSAIFFTACTSISSSINDIMCSTSEPELAATKFEGVREYRLSNHNYCNCYLLPTYSQESRKLSAYLGKCQLNSEKREEIMKLSKLQTNSLSEIEIQEKDISEKRKIKKSAKKIAEIKMQQVKLAKELNKQPQKMKMLATENTEMINEGQSRSDKCKRYFRFLLFFFS</sequence>